<evidence type="ECO:0000313" key="1">
    <source>
        <dbReference type="EMBL" id="KKL89843.1"/>
    </source>
</evidence>
<name>A0A0F9FUB4_9ZZZZ</name>
<organism evidence="1">
    <name type="scientific">marine sediment metagenome</name>
    <dbReference type="NCBI Taxonomy" id="412755"/>
    <lineage>
        <taxon>unclassified sequences</taxon>
        <taxon>metagenomes</taxon>
        <taxon>ecological metagenomes</taxon>
    </lineage>
</organism>
<dbReference type="InterPro" id="IPR038563">
    <property type="entry name" value="Endonuclease_7_sf"/>
</dbReference>
<dbReference type="EMBL" id="LAZR01020173">
    <property type="protein sequence ID" value="KKL89843.1"/>
    <property type="molecule type" value="Genomic_DNA"/>
</dbReference>
<dbReference type="InterPro" id="IPR044925">
    <property type="entry name" value="His-Me_finger_sf"/>
</dbReference>
<dbReference type="InterPro" id="IPR004211">
    <property type="entry name" value="Endonuclease_7"/>
</dbReference>
<reference evidence="1" key="1">
    <citation type="journal article" date="2015" name="Nature">
        <title>Complex archaea that bridge the gap between prokaryotes and eukaryotes.</title>
        <authorList>
            <person name="Spang A."/>
            <person name="Saw J.H."/>
            <person name="Jorgensen S.L."/>
            <person name="Zaremba-Niedzwiedzka K."/>
            <person name="Martijn J."/>
            <person name="Lind A.E."/>
            <person name="van Eijk R."/>
            <person name="Schleper C."/>
            <person name="Guy L."/>
            <person name="Ettema T.J."/>
        </authorList>
    </citation>
    <scope>NUCLEOTIDE SEQUENCE</scope>
</reference>
<dbReference type="AlphaFoldDB" id="A0A0F9FUB4"/>
<gene>
    <name evidence="1" type="ORF">LCGC14_1910630</name>
</gene>
<dbReference type="Pfam" id="PF02945">
    <property type="entry name" value="Endonuclease_7"/>
    <property type="match status" value="1"/>
</dbReference>
<dbReference type="SUPFAM" id="SSF54060">
    <property type="entry name" value="His-Me finger endonucleases"/>
    <property type="match status" value="1"/>
</dbReference>
<protein>
    <recommendedName>
        <fullName evidence="2">Endonuclease VII</fullName>
    </recommendedName>
</protein>
<dbReference type="Gene3D" id="3.40.1800.10">
    <property type="entry name" value="His-Me finger endonucleases"/>
    <property type="match status" value="1"/>
</dbReference>
<proteinExistence type="predicted"/>
<comment type="caution">
    <text evidence="1">The sequence shown here is derived from an EMBL/GenBank/DDBJ whole genome shotgun (WGS) entry which is preliminary data.</text>
</comment>
<sequence length="170" mass="19762">MTEESKTCNVCKEPKPFDAFCSDKTRSDGKAARCRKCSKEFYQQNKDKILGQHKEYYKENAEYKKAYQNEYRKAKAEEIPNWKKLKEMAYKTGKTFDEVEAWFNKQWMKQQAQCAICGKVFCDDDCIDHDHNTNELRGLLCNLCNVGIGALKDSSAVCLKASEYLTLFKE</sequence>
<evidence type="ECO:0008006" key="2">
    <source>
        <dbReference type="Google" id="ProtNLM"/>
    </source>
</evidence>
<accession>A0A0F9FUB4</accession>